<reference evidence="1" key="1">
    <citation type="submission" date="2019-08" db="EMBL/GenBank/DDBJ databases">
        <title>Genome sequence of Clostridiales bacterium MT110.</title>
        <authorList>
            <person name="Cao J."/>
        </authorList>
    </citation>
    <scope>NUCLEOTIDE SEQUENCE</scope>
    <source>
        <strain evidence="1">MT110</strain>
    </source>
</reference>
<name>A0ACD1ACJ7_9FIRM</name>
<sequence length="322" mass="34016">MNQEASSAAATKRIKAVIVIILVVLAFGILNRYVDGKFISVANFNVLITGSAIPTFVAWGLCFIFAAGITDFSIGAVLILSATVGGALGNEMGYPGLILGGILVGMVLLFINFQVYNITKIPSWIAGLGMTMIYEAVAAYYAKLRLAQGLQVVQLDPQLRALGHVPAVYFLLAAGLAAAYFLYNRTTAGLNVRAVGSNGTIAKMMGIHPIKALIIGGLIAGIFFGIAGVIKESYAGRVIAMTGLSSISTIFLPLAAVLLSQVLQKYINIIIAIPIATLFISSIFNLLTLLGVPSGTWQETILGMIVITFGMIAQRKEKGVIK</sequence>
<organism evidence="1 2">
    <name type="scientific">Anoxybacterium hadale</name>
    <dbReference type="NCBI Taxonomy" id="3408580"/>
    <lineage>
        <taxon>Bacteria</taxon>
        <taxon>Bacillati</taxon>
        <taxon>Bacillota</taxon>
        <taxon>Clostridia</taxon>
        <taxon>Peptostreptococcales</taxon>
        <taxon>Anaerovoracaceae</taxon>
        <taxon>Anoxybacterium</taxon>
    </lineage>
</organism>
<protein>
    <submittedName>
        <fullName evidence="1">ABC transporter permease</fullName>
    </submittedName>
</protein>
<proteinExistence type="predicted"/>
<accession>A0ACD1ACJ7</accession>
<gene>
    <name evidence="1" type="ORF">FRZ06_12985</name>
</gene>
<dbReference type="EMBL" id="CP042469">
    <property type="protein sequence ID" value="QOX64187.1"/>
    <property type="molecule type" value="Genomic_DNA"/>
</dbReference>
<evidence type="ECO:0000313" key="1">
    <source>
        <dbReference type="EMBL" id="QOX64187.1"/>
    </source>
</evidence>
<dbReference type="Proteomes" id="UP000594014">
    <property type="component" value="Chromosome"/>
</dbReference>
<evidence type="ECO:0000313" key="2">
    <source>
        <dbReference type="Proteomes" id="UP000594014"/>
    </source>
</evidence>
<keyword evidence="2" id="KW-1185">Reference proteome</keyword>